<dbReference type="SUPFAM" id="SSF51971">
    <property type="entry name" value="Nucleotide-binding domain"/>
    <property type="match status" value="1"/>
</dbReference>
<dbReference type="GO" id="GO:0005829">
    <property type="term" value="C:cytosol"/>
    <property type="evidence" value="ECO:0007669"/>
    <property type="project" value="TreeGrafter"/>
</dbReference>
<evidence type="ECO:0000259" key="6">
    <source>
        <dbReference type="Pfam" id="PF03275"/>
    </source>
</evidence>
<keyword evidence="5" id="KW-0413">Isomerase</keyword>
<dbReference type="Pfam" id="PF13450">
    <property type="entry name" value="NAD_binding_8"/>
    <property type="match status" value="1"/>
</dbReference>
<dbReference type="PANTHER" id="PTHR21197">
    <property type="entry name" value="UDP-GALACTOPYRANOSE MUTASE"/>
    <property type="match status" value="1"/>
</dbReference>
<keyword evidence="4" id="KW-0274">FAD</keyword>
<dbReference type="PANTHER" id="PTHR21197:SF0">
    <property type="entry name" value="UDP-GALACTOPYRANOSE MUTASE"/>
    <property type="match status" value="1"/>
</dbReference>
<reference evidence="7 8" key="1">
    <citation type="journal article" date="2015" name="Genome Announc.">
        <title>Expanding the biotechnology potential of lactobacilli through comparative genomics of 213 strains and associated genera.</title>
        <authorList>
            <person name="Sun Z."/>
            <person name="Harris H.M."/>
            <person name="McCann A."/>
            <person name="Guo C."/>
            <person name="Argimon S."/>
            <person name="Zhang W."/>
            <person name="Yang X."/>
            <person name="Jeffery I.B."/>
            <person name="Cooney J.C."/>
            <person name="Kagawa T.F."/>
            <person name="Liu W."/>
            <person name="Song Y."/>
            <person name="Salvetti E."/>
            <person name="Wrobel A."/>
            <person name="Rasinkangas P."/>
            <person name="Parkhill J."/>
            <person name="Rea M.C."/>
            <person name="O'Sullivan O."/>
            <person name="Ritari J."/>
            <person name="Douillard F.P."/>
            <person name="Paul Ross R."/>
            <person name="Yang R."/>
            <person name="Briner A.E."/>
            <person name="Felis G.E."/>
            <person name="de Vos W.M."/>
            <person name="Barrangou R."/>
            <person name="Klaenhammer T.R."/>
            <person name="Caufield P.W."/>
            <person name="Cui Y."/>
            <person name="Zhang H."/>
            <person name="O'Toole P.W."/>
        </authorList>
    </citation>
    <scope>NUCLEOTIDE SEQUENCE [LARGE SCALE GENOMIC DNA]</scope>
    <source>
        <strain evidence="7 8">DSM 19682</strain>
    </source>
</reference>
<comment type="cofactor">
    <cofactor evidence="1">
        <name>FAD</name>
        <dbReference type="ChEBI" id="CHEBI:57692"/>
    </cofactor>
</comment>
<dbReference type="InterPro" id="IPR015899">
    <property type="entry name" value="UDP-GalPyranose_mutase_C"/>
</dbReference>
<sequence length="376" mass="43742">MKVKLMEYLVVGSGLFGAVFANEAAKRGNHVTVIEKRDHIGGNIYTKPIEGIQVHMYGAHIFHTRSKKIWDYVNQFAQFNNYINSPIANYHGEIYNLPFNMNTFNKLWGVITPAQAQAKIEEQRAELNLMKPPKNLEEQAKSLVGTDVYKKLIKGYTEKQWGAKATELPAFIIRRIPVRFTYDNNYFNDPYQGIPIGGYTQIIEQLLDNKLIDVRTETDFFADRANYLKDYPRVVFTGMIDQFFDYELGELSYRSLRFETEIKDVDNYQGNAVVNYTDAETPYTRIIEHKHFEFGAGNKHKTVITREYPKTWQRGDEPYYPINDSVNKQLYARYLNLARKTCPDVLFGGRLGLYRYYDMDQTIMAALELVAHEFGR</sequence>
<evidence type="ECO:0000256" key="5">
    <source>
        <dbReference type="ARBA" id="ARBA00023235"/>
    </source>
</evidence>
<evidence type="ECO:0000256" key="1">
    <source>
        <dbReference type="ARBA" id="ARBA00001974"/>
    </source>
</evidence>
<comment type="caution">
    <text evidence="7">The sequence shown here is derived from an EMBL/GenBank/DDBJ whole genome shotgun (WGS) entry which is preliminary data.</text>
</comment>
<dbReference type="SUPFAM" id="SSF54373">
    <property type="entry name" value="FAD-linked reductases, C-terminal domain"/>
    <property type="match status" value="1"/>
</dbReference>
<organism evidence="7 8">
    <name type="scientific">Companilactobacillus nodensis DSM 19682 = JCM 14932 = NBRC 107160</name>
    <dbReference type="NCBI Taxonomy" id="1423775"/>
    <lineage>
        <taxon>Bacteria</taxon>
        <taxon>Bacillati</taxon>
        <taxon>Bacillota</taxon>
        <taxon>Bacilli</taxon>
        <taxon>Lactobacillales</taxon>
        <taxon>Lactobacillaceae</taxon>
        <taxon>Companilactobacillus</taxon>
    </lineage>
</organism>
<accession>A0A0R1KE71</accession>
<feature type="domain" description="UDP-galactopyranose mutase C-terminal" evidence="6">
    <location>
        <begin position="151"/>
        <end position="356"/>
    </location>
</feature>
<dbReference type="AlphaFoldDB" id="A0A0R1KE71"/>
<protein>
    <submittedName>
        <fullName evidence="7">UDP-galactopyranose mutase</fullName>
    </submittedName>
</protein>
<evidence type="ECO:0000313" key="7">
    <source>
        <dbReference type="EMBL" id="KRK79044.1"/>
    </source>
</evidence>
<dbReference type="EMBL" id="AZDZ01000019">
    <property type="protein sequence ID" value="KRK79044.1"/>
    <property type="molecule type" value="Genomic_DNA"/>
</dbReference>
<evidence type="ECO:0000313" key="8">
    <source>
        <dbReference type="Proteomes" id="UP000051248"/>
    </source>
</evidence>
<gene>
    <name evidence="7" type="ORF">FD03_GL001407</name>
</gene>
<dbReference type="Gene3D" id="3.40.50.720">
    <property type="entry name" value="NAD(P)-binding Rossmann-like Domain"/>
    <property type="match status" value="3"/>
</dbReference>
<dbReference type="eggNOG" id="COG0562">
    <property type="taxonomic scope" value="Bacteria"/>
</dbReference>
<evidence type="ECO:0000256" key="2">
    <source>
        <dbReference type="ARBA" id="ARBA00009321"/>
    </source>
</evidence>
<dbReference type="NCBIfam" id="TIGR00031">
    <property type="entry name" value="UDP-GALP_mutase"/>
    <property type="match status" value="1"/>
</dbReference>
<dbReference type="Proteomes" id="UP000051248">
    <property type="component" value="Unassembled WGS sequence"/>
</dbReference>
<dbReference type="GO" id="GO:0050660">
    <property type="term" value="F:flavin adenine dinucleotide binding"/>
    <property type="evidence" value="ECO:0007669"/>
    <property type="project" value="TreeGrafter"/>
</dbReference>
<dbReference type="GO" id="GO:0008767">
    <property type="term" value="F:UDP-galactopyranose mutase activity"/>
    <property type="evidence" value="ECO:0007669"/>
    <property type="project" value="InterPro"/>
</dbReference>
<evidence type="ECO:0000256" key="3">
    <source>
        <dbReference type="ARBA" id="ARBA00022630"/>
    </source>
</evidence>
<keyword evidence="8" id="KW-1185">Reference proteome</keyword>
<dbReference type="STRING" id="1423775.FD03_GL001407"/>
<dbReference type="Pfam" id="PF03275">
    <property type="entry name" value="GLF"/>
    <property type="match status" value="1"/>
</dbReference>
<evidence type="ECO:0000256" key="4">
    <source>
        <dbReference type="ARBA" id="ARBA00022827"/>
    </source>
</evidence>
<name>A0A0R1KE71_9LACO</name>
<dbReference type="InterPro" id="IPR004379">
    <property type="entry name" value="UDP-GALP_mutase"/>
</dbReference>
<keyword evidence="3" id="KW-0285">Flavoprotein</keyword>
<proteinExistence type="inferred from homology"/>
<dbReference type="PATRIC" id="fig|1423775.4.peg.1436"/>
<comment type="similarity">
    <text evidence="2">Belongs to the UDP-galactopyranose/dTDP-fucopyranose mutase family.</text>
</comment>